<feature type="non-terminal residue" evidence="1">
    <location>
        <position position="205"/>
    </location>
</feature>
<gene>
    <name evidence="1" type="ORF">DHETER_LOCUS10203</name>
</gene>
<dbReference type="EMBL" id="CAJVPU010019395">
    <property type="protein sequence ID" value="CAG8671461.1"/>
    <property type="molecule type" value="Genomic_DNA"/>
</dbReference>
<proteinExistence type="predicted"/>
<organism evidence="1 2">
    <name type="scientific">Dentiscutata heterogama</name>
    <dbReference type="NCBI Taxonomy" id="1316150"/>
    <lineage>
        <taxon>Eukaryota</taxon>
        <taxon>Fungi</taxon>
        <taxon>Fungi incertae sedis</taxon>
        <taxon>Mucoromycota</taxon>
        <taxon>Glomeromycotina</taxon>
        <taxon>Glomeromycetes</taxon>
        <taxon>Diversisporales</taxon>
        <taxon>Gigasporaceae</taxon>
        <taxon>Dentiscutata</taxon>
    </lineage>
</organism>
<comment type="caution">
    <text evidence="1">The sequence shown here is derived from an EMBL/GenBank/DDBJ whole genome shotgun (WGS) entry which is preliminary data.</text>
</comment>
<reference evidence="1" key="1">
    <citation type="submission" date="2021-06" db="EMBL/GenBank/DDBJ databases">
        <authorList>
            <person name="Kallberg Y."/>
            <person name="Tangrot J."/>
            <person name="Rosling A."/>
        </authorList>
    </citation>
    <scope>NUCLEOTIDE SEQUENCE</scope>
    <source>
        <strain evidence="1">IL203A</strain>
    </source>
</reference>
<sequence>RKYNINLKYLLLIELEGRKNDKIPIELWDIIELSSAQRRHTIKHTALRPNMDRIIESVQTVLQFEKKFKLKTRVLKALKVSYHITSKAGGTVKLREGDGTFEIESLSEAVKHFNVEWWLHLFNNRGINFANQTIQKELVNTSRNQGIVVEARILKALKVSYHKAGGTVKLREGGWNLRDRKFVRSKPNIQKELVNTSRNQGMVQT</sequence>
<evidence type="ECO:0000313" key="2">
    <source>
        <dbReference type="Proteomes" id="UP000789702"/>
    </source>
</evidence>
<protein>
    <submittedName>
        <fullName evidence="1">9080_t:CDS:1</fullName>
    </submittedName>
</protein>
<accession>A0ACA9NW53</accession>
<keyword evidence="2" id="KW-1185">Reference proteome</keyword>
<feature type="non-terminal residue" evidence="1">
    <location>
        <position position="1"/>
    </location>
</feature>
<dbReference type="Proteomes" id="UP000789702">
    <property type="component" value="Unassembled WGS sequence"/>
</dbReference>
<name>A0ACA9NW53_9GLOM</name>
<evidence type="ECO:0000313" key="1">
    <source>
        <dbReference type="EMBL" id="CAG8671461.1"/>
    </source>
</evidence>